<sequence>MSFPPRPDGQETTALGDINDRIRRLMDQPADDQRSATYAELLAQWAEVTRDDVEPAA</sequence>
<organism evidence="2 3">
    <name type="scientific">Streptomyces violarus</name>
    <dbReference type="NCBI Taxonomy" id="67380"/>
    <lineage>
        <taxon>Bacteria</taxon>
        <taxon>Bacillati</taxon>
        <taxon>Actinomycetota</taxon>
        <taxon>Actinomycetes</taxon>
        <taxon>Kitasatosporales</taxon>
        <taxon>Streptomycetaceae</taxon>
        <taxon>Streptomyces</taxon>
    </lineage>
</organism>
<evidence type="ECO:0000313" key="3">
    <source>
        <dbReference type="Proteomes" id="UP000572907"/>
    </source>
</evidence>
<feature type="region of interest" description="Disordered" evidence="1">
    <location>
        <begin position="1"/>
        <end position="20"/>
    </location>
</feature>
<dbReference type="RefSeq" id="WP_184599772.1">
    <property type="nucleotide sequence ID" value="NZ_BMUP01000015.1"/>
</dbReference>
<keyword evidence="3" id="KW-1185">Reference proteome</keyword>
<dbReference type="EMBL" id="JACHXE010000015">
    <property type="protein sequence ID" value="MBB3081683.1"/>
    <property type="molecule type" value="Genomic_DNA"/>
</dbReference>
<name>A0A7W4ZZK4_9ACTN</name>
<evidence type="ECO:0000256" key="1">
    <source>
        <dbReference type="SAM" id="MobiDB-lite"/>
    </source>
</evidence>
<gene>
    <name evidence="2" type="ORF">FHS41_008241</name>
</gene>
<proteinExistence type="predicted"/>
<protein>
    <submittedName>
        <fullName evidence="2">Uncharacterized protein</fullName>
    </submittedName>
</protein>
<comment type="caution">
    <text evidence="2">The sequence shown here is derived from an EMBL/GenBank/DDBJ whole genome shotgun (WGS) entry which is preliminary data.</text>
</comment>
<accession>A0A7W4ZZK4</accession>
<evidence type="ECO:0000313" key="2">
    <source>
        <dbReference type="EMBL" id="MBB3081683.1"/>
    </source>
</evidence>
<reference evidence="2 3" key="1">
    <citation type="submission" date="2020-08" db="EMBL/GenBank/DDBJ databases">
        <title>Genomic Encyclopedia of Type Strains, Phase III (KMG-III): the genomes of soil and plant-associated and newly described type strains.</title>
        <authorList>
            <person name="Whitman W."/>
        </authorList>
    </citation>
    <scope>NUCLEOTIDE SEQUENCE [LARGE SCALE GENOMIC DNA]</scope>
    <source>
        <strain evidence="2 3">CECT 3237</strain>
    </source>
</reference>
<dbReference type="AlphaFoldDB" id="A0A7W4ZZK4"/>
<dbReference type="Proteomes" id="UP000572907">
    <property type="component" value="Unassembled WGS sequence"/>
</dbReference>